<evidence type="ECO:0000313" key="4">
    <source>
        <dbReference type="EMBL" id="EHR51596.1"/>
    </source>
</evidence>
<dbReference type="EMBL" id="CM001439">
    <property type="protein sequence ID" value="EHR51596.1"/>
    <property type="molecule type" value="Genomic_DNA"/>
</dbReference>
<dbReference type="STRING" id="882083.SacmaDRAFT_3371"/>
<dbReference type="InterPro" id="IPR036691">
    <property type="entry name" value="Endo/exonu/phosph_ase_sf"/>
</dbReference>
<keyword evidence="5" id="KW-1185">Reference proteome</keyword>
<dbReference type="eggNOG" id="COG4222">
    <property type="taxonomic scope" value="Bacteria"/>
</dbReference>
<dbReference type="Gene3D" id="3.60.10.10">
    <property type="entry name" value="Endonuclease/exonuclease/phosphatase"/>
    <property type="match status" value="1"/>
</dbReference>
<name>H5XBM1_9PSEU</name>
<gene>
    <name evidence="4" type="ORF">SacmaDRAFT_3371</name>
</gene>
<organism evidence="4 5">
    <name type="scientific">Saccharomonospora marina XMU15</name>
    <dbReference type="NCBI Taxonomy" id="882083"/>
    <lineage>
        <taxon>Bacteria</taxon>
        <taxon>Bacillati</taxon>
        <taxon>Actinomycetota</taxon>
        <taxon>Actinomycetes</taxon>
        <taxon>Pseudonocardiales</taxon>
        <taxon>Pseudonocardiaceae</taxon>
        <taxon>Saccharomonospora</taxon>
    </lineage>
</organism>
<dbReference type="HOGENOM" id="CLU_042670_1_0_11"/>
<keyword evidence="2" id="KW-0732">Signal</keyword>
<evidence type="ECO:0000313" key="5">
    <source>
        <dbReference type="Proteomes" id="UP000004926"/>
    </source>
</evidence>
<dbReference type="Proteomes" id="UP000004926">
    <property type="component" value="Chromosome"/>
</dbReference>
<dbReference type="SUPFAM" id="SSF56219">
    <property type="entry name" value="DNase I-like"/>
    <property type="match status" value="1"/>
</dbReference>
<evidence type="ECO:0000256" key="1">
    <source>
        <dbReference type="SAM" id="MobiDB-lite"/>
    </source>
</evidence>
<evidence type="ECO:0000256" key="2">
    <source>
        <dbReference type="SAM" id="SignalP"/>
    </source>
</evidence>
<dbReference type="AlphaFoldDB" id="H5XBM1"/>
<sequence>MIGLSKVPAALAAVVLLVVGVPAAQAAPQRDSGGVRFATFNASLNRAQQGELLADLSTPDDPQAREVAEVIQRVRPDVLLLNEFDYVPGDAAVNAFRDNYLSVSQQGARPIDYRYSFTAPVNTGVPTGYDLDRDGRVGGGNDAHGFGQFEGQYGMVVLSRYPIDSARVRTFQRFRWSDLPGALLPDDPATPRPGDWYSPRILQVLRLSSKSHWDVPIRVDGRTVHLLAAHPTPPTFDGPEDRNGTRNHDEIRFWADYVTPGKGDYIYDDEGRRGGLAPGQRFVVAGDYNADPADGDSVPGAIRQLLRAPRVHDTRPASLGAAVAAREQGGANTDHEGSPWLDTADFGDSAPGNLRVDYVLPARGLGVRGDGVFWPVPGSVLDRLGDASDHHLVWVDVRVL</sequence>
<dbReference type="GO" id="GO:0003824">
    <property type="term" value="F:catalytic activity"/>
    <property type="evidence" value="ECO:0007669"/>
    <property type="project" value="InterPro"/>
</dbReference>
<feature type="chain" id="PRO_5003600263" description="Endonuclease/exonuclease/phosphatase domain-containing protein" evidence="2">
    <location>
        <begin position="27"/>
        <end position="400"/>
    </location>
</feature>
<feature type="region of interest" description="Disordered" evidence="1">
    <location>
        <begin position="327"/>
        <end position="346"/>
    </location>
</feature>
<feature type="signal peptide" evidence="2">
    <location>
        <begin position="1"/>
        <end position="26"/>
    </location>
</feature>
<evidence type="ECO:0000259" key="3">
    <source>
        <dbReference type="Pfam" id="PF03372"/>
    </source>
</evidence>
<dbReference type="Pfam" id="PF03372">
    <property type="entry name" value="Exo_endo_phos"/>
    <property type="match status" value="1"/>
</dbReference>
<feature type="domain" description="Endonuclease/exonuclease/phosphatase" evidence="3">
    <location>
        <begin position="39"/>
        <end position="390"/>
    </location>
</feature>
<accession>H5XBM1</accession>
<proteinExistence type="predicted"/>
<protein>
    <recommendedName>
        <fullName evidence="3">Endonuclease/exonuclease/phosphatase domain-containing protein</fullName>
    </recommendedName>
</protein>
<dbReference type="InterPro" id="IPR005135">
    <property type="entry name" value="Endo/exonuclease/phosphatase"/>
</dbReference>
<reference evidence="4 5" key="1">
    <citation type="journal article" date="2012" name="Stand. Genomic Sci.">
        <title>Genome sequence of the ocean sediment bacterium Saccharomonospora marina type strain (XMU15(T)).</title>
        <authorList>
            <person name="Klenk H.P."/>
            <person name="Lu M."/>
            <person name="Lucas S."/>
            <person name="Lapidus A."/>
            <person name="Copeland A."/>
            <person name="Pitluck S."/>
            <person name="Goodwin L.A."/>
            <person name="Han C."/>
            <person name="Tapia R."/>
            <person name="Brambilla E.M."/>
            <person name="Potter G."/>
            <person name="Land M."/>
            <person name="Ivanova N."/>
            <person name="Rohde M."/>
            <person name="Goker M."/>
            <person name="Detter J.C."/>
            <person name="Li W.J."/>
            <person name="Kyrpides N.C."/>
            <person name="Woyke T."/>
        </authorList>
    </citation>
    <scope>NUCLEOTIDE SEQUENCE [LARGE SCALE GENOMIC DNA]</scope>
    <source>
        <strain evidence="4 5">XMU15</strain>
    </source>
</reference>